<dbReference type="Gene3D" id="1.10.10.60">
    <property type="entry name" value="Homeodomain-like"/>
    <property type="match status" value="1"/>
</dbReference>
<dbReference type="AlphaFoldDB" id="A0A8H3R5W6"/>
<dbReference type="Pfam" id="PF13837">
    <property type="entry name" value="Myb_DNA-bind_4"/>
    <property type="match status" value="1"/>
</dbReference>
<dbReference type="EMBL" id="BLAL01000297">
    <property type="protein sequence ID" value="GET01105.1"/>
    <property type="molecule type" value="Genomic_DNA"/>
</dbReference>
<gene>
    <name evidence="2" type="ORF">RCL2_002753300</name>
</gene>
<feature type="domain" description="Myb/SANT-like DNA-binding" evidence="1">
    <location>
        <begin position="47"/>
        <end position="112"/>
    </location>
</feature>
<comment type="caution">
    <text evidence="2">The sequence shown here is derived from an EMBL/GenBank/DDBJ whole genome shotgun (WGS) entry which is preliminary data.</text>
</comment>
<sequence length="169" mass="20118">MSSNIPSSNAINTVNPHVSAINTNVVTHISNNNTNDTMTDNTDNTGSEWNERTIRLLIDQRKHRNREYYQIIGRSRRRYWDSVARRINRVANSDFTGIQCKRKFNSLVSRYYDICYFMWGDDRGRYTDIGEKYFEEFSTLFWHRPASTIQNVQRTNTLTHRRRNRDNAQ</sequence>
<dbReference type="Proteomes" id="UP000615446">
    <property type="component" value="Unassembled WGS sequence"/>
</dbReference>
<protein>
    <recommendedName>
        <fullName evidence="1">Myb/SANT-like DNA-binding domain-containing protein</fullName>
    </recommendedName>
</protein>
<proteinExistence type="predicted"/>
<organism evidence="2 3">
    <name type="scientific">Rhizophagus clarus</name>
    <dbReference type="NCBI Taxonomy" id="94130"/>
    <lineage>
        <taxon>Eukaryota</taxon>
        <taxon>Fungi</taxon>
        <taxon>Fungi incertae sedis</taxon>
        <taxon>Mucoromycota</taxon>
        <taxon>Glomeromycotina</taxon>
        <taxon>Glomeromycetes</taxon>
        <taxon>Glomerales</taxon>
        <taxon>Glomeraceae</taxon>
        <taxon>Rhizophagus</taxon>
    </lineage>
</organism>
<name>A0A8H3R5W6_9GLOM</name>
<dbReference type="OrthoDB" id="2356366at2759"/>
<reference evidence="2" key="1">
    <citation type="submission" date="2019-10" db="EMBL/GenBank/DDBJ databases">
        <title>Conservation and host-specific expression of non-tandemly repeated heterogenous ribosome RNA gene in arbuscular mycorrhizal fungi.</title>
        <authorList>
            <person name="Maeda T."/>
            <person name="Kobayashi Y."/>
            <person name="Nakagawa T."/>
            <person name="Ezawa T."/>
            <person name="Yamaguchi K."/>
            <person name="Bino T."/>
            <person name="Nishimoto Y."/>
            <person name="Shigenobu S."/>
            <person name="Kawaguchi M."/>
        </authorList>
    </citation>
    <scope>NUCLEOTIDE SEQUENCE</scope>
    <source>
        <strain evidence="2">HR1</strain>
    </source>
</reference>
<evidence type="ECO:0000313" key="2">
    <source>
        <dbReference type="EMBL" id="GET01105.1"/>
    </source>
</evidence>
<evidence type="ECO:0000259" key="1">
    <source>
        <dbReference type="Pfam" id="PF13837"/>
    </source>
</evidence>
<dbReference type="InterPro" id="IPR044822">
    <property type="entry name" value="Myb_DNA-bind_4"/>
</dbReference>
<evidence type="ECO:0000313" key="3">
    <source>
        <dbReference type="Proteomes" id="UP000615446"/>
    </source>
</evidence>
<accession>A0A8H3R5W6</accession>